<dbReference type="Pfam" id="PF03169">
    <property type="entry name" value="OPT"/>
    <property type="match status" value="1"/>
</dbReference>
<keyword evidence="6" id="KW-0653">Protein transport</keyword>
<keyword evidence="5" id="KW-0571">Peptide transport</keyword>
<evidence type="ECO:0000256" key="9">
    <source>
        <dbReference type="SAM" id="MobiDB-lite"/>
    </source>
</evidence>
<feature type="transmembrane region" description="Helical" evidence="10">
    <location>
        <begin position="80"/>
        <end position="102"/>
    </location>
</feature>
<evidence type="ECO:0000256" key="8">
    <source>
        <dbReference type="ARBA" id="ARBA00023136"/>
    </source>
</evidence>
<evidence type="ECO:0000256" key="7">
    <source>
        <dbReference type="ARBA" id="ARBA00022989"/>
    </source>
</evidence>
<dbReference type="GO" id="GO:0035673">
    <property type="term" value="F:oligopeptide transmembrane transporter activity"/>
    <property type="evidence" value="ECO:0007669"/>
    <property type="project" value="InterPro"/>
</dbReference>
<feature type="transmembrane region" description="Helical" evidence="10">
    <location>
        <begin position="53"/>
        <end position="73"/>
    </location>
</feature>
<dbReference type="Proteomes" id="UP000054350">
    <property type="component" value="Unassembled WGS sequence"/>
</dbReference>
<comment type="similarity">
    <text evidence="2">Belongs to the oligopeptide OPT transporter family.</text>
</comment>
<dbReference type="AlphaFoldDB" id="A0A0L0TBU8"/>
<evidence type="ECO:0000313" key="11">
    <source>
        <dbReference type="EMBL" id="KNE72019.1"/>
    </source>
</evidence>
<proteinExistence type="inferred from homology"/>
<evidence type="ECO:0000256" key="10">
    <source>
        <dbReference type="SAM" id="Phobius"/>
    </source>
</evidence>
<gene>
    <name evidence="11" type="ORF">AMAG_15961</name>
</gene>
<sequence length="739" mass="81310">MAAAPDLEKAEAPTADKNVDKQESSFVVDREFEQSVAGMIPQTDDPSSPALTWRVWLIGIFFCFVLTILNQLFYYRTNSFVITSYLAILLSYPMGVFLAKVVPAKEISLGPLGSFNTNPGPFSIKEHVLIGIWGSTGAAGVYGTDNLLVQRAFYNLDIGAAASILFLIGTSVLGFGISGVCRKFLIKPAHMVWPSILPQVALYGAFHFTQENKSGKKHLSSLQVFFIGACAMFVYHLIGPGWISPMLSQLPLLCWIAPNGTMSQYYGSTSAGVGIFSLTLDWSYITSSAMSVPYWSAVNLFVSYVFFQWLLVPLSFGNDWFSPVLGLVLNDSHMTNKDGKPIGAAQLVGDNHKIMLDVYEANKPLYITPYFAWSYFGSMAQFTASISHTVTFFGADIVKSFKASRQGHEEDDIHNQLMKAYPEVPDSWYYGCVISNVSPSFVTAIMTIVVCHVSGIGMAWWATLLSMAVSIIGTIPIAIVLASTGVSLWMALIAEFVYGLILPGDPVVMMAFKCLGVTVSSQCLTLLSDLKTGHYLKVPPRAIFTVQIVSQLLAVFICYYTQVMWFNNPEHLEWLKVNGKGIEGDGHNWGATNTNFESVYSGLIIGGLVVGLVLPPLLKAGSYITDKVPWHLVQAPILFQVGSPGAYQSAVLTSFLVSTFFQFFMYRYHRGWWTRYNYVLATALDVGVAIAVLLVNAALTSVELPNWFLNPDEDTLGPLLDTCHPPEDQSRWQLSFGDS</sequence>
<evidence type="ECO:0000256" key="5">
    <source>
        <dbReference type="ARBA" id="ARBA00022856"/>
    </source>
</evidence>
<reference evidence="12" key="2">
    <citation type="submission" date="2009-11" db="EMBL/GenBank/DDBJ databases">
        <title>The Genome Sequence of Allomyces macrogynus strain ATCC 38327.</title>
        <authorList>
            <consortium name="The Broad Institute Genome Sequencing Platform"/>
            <person name="Russ C."/>
            <person name="Cuomo C."/>
            <person name="Shea T."/>
            <person name="Young S.K."/>
            <person name="Zeng Q."/>
            <person name="Koehrsen M."/>
            <person name="Haas B."/>
            <person name="Borodovsky M."/>
            <person name="Guigo R."/>
            <person name="Alvarado L."/>
            <person name="Berlin A."/>
            <person name="Borenstein D."/>
            <person name="Chen Z."/>
            <person name="Engels R."/>
            <person name="Freedman E."/>
            <person name="Gellesch M."/>
            <person name="Goldberg J."/>
            <person name="Griggs A."/>
            <person name="Gujja S."/>
            <person name="Heiman D."/>
            <person name="Hepburn T."/>
            <person name="Howarth C."/>
            <person name="Jen D."/>
            <person name="Larson L."/>
            <person name="Lewis B."/>
            <person name="Mehta T."/>
            <person name="Park D."/>
            <person name="Pearson M."/>
            <person name="Roberts A."/>
            <person name="Saif S."/>
            <person name="Shenoy N."/>
            <person name="Sisk P."/>
            <person name="Stolte C."/>
            <person name="Sykes S."/>
            <person name="Walk T."/>
            <person name="White J."/>
            <person name="Yandava C."/>
            <person name="Burger G."/>
            <person name="Gray M.W."/>
            <person name="Holland P.W.H."/>
            <person name="King N."/>
            <person name="Lang F.B.F."/>
            <person name="Roger A.J."/>
            <person name="Ruiz-Trillo I."/>
            <person name="Lander E."/>
            <person name="Nusbaum C."/>
        </authorList>
    </citation>
    <scope>NUCLEOTIDE SEQUENCE [LARGE SCALE GENOMIC DNA]</scope>
    <source>
        <strain evidence="12">ATCC 38327</strain>
    </source>
</reference>
<dbReference type="EMBL" id="GG745376">
    <property type="protein sequence ID" value="KNE72019.1"/>
    <property type="molecule type" value="Genomic_DNA"/>
</dbReference>
<dbReference type="PANTHER" id="PTHR22601">
    <property type="entry name" value="ISP4 LIKE PROTEIN"/>
    <property type="match status" value="1"/>
</dbReference>
<feature type="transmembrane region" description="Helical" evidence="10">
    <location>
        <begin position="646"/>
        <end position="666"/>
    </location>
</feature>
<protein>
    <submittedName>
        <fullName evidence="11">OPT family small oligopeptide transporter</fullName>
    </submittedName>
</protein>
<feature type="transmembrane region" description="Helical" evidence="10">
    <location>
        <begin position="292"/>
        <end position="311"/>
    </location>
</feature>
<evidence type="ECO:0000256" key="3">
    <source>
        <dbReference type="ARBA" id="ARBA00022448"/>
    </source>
</evidence>
<feature type="transmembrane region" description="Helical" evidence="10">
    <location>
        <begin position="263"/>
        <end position="280"/>
    </location>
</feature>
<evidence type="ECO:0000256" key="6">
    <source>
        <dbReference type="ARBA" id="ARBA00022927"/>
    </source>
</evidence>
<feature type="transmembrane region" description="Helical" evidence="10">
    <location>
        <begin position="542"/>
        <end position="562"/>
    </location>
</feature>
<feature type="transmembrane region" description="Helical" evidence="10">
    <location>
        <begin position="158"/>
        <end position="181"/>
    </location>
</feature>
<feature type="transmembrane region" description="Helical" evidence="10">
    <location>
        <begin position="222"/>
        <end position="243"/>
    </location>
</feature>
<dbReference type="VEuPathDB" id="FungiDB:AMAG_15961"/>
<dbReference type="GO" id="GO:0016020">
    <property type="term" value="C:membrane"/>
    <property type="evidence" value="ECO:0007669"/>
    <property type="project" value="UniProtKB-SubCell"/>
</dbReference>
<keyword evidence="12" id="KW-1185">Reference proteome</keyword>
<name>A0A0L0TBU8_ALLM3</name>
<evidence type="ECO:0000256" key="2">
    <source>
        <dbReference type="ARBA" id="ARBA00008807"/>
    </source>
</evidence>
<feature type="region of interest" description="Disordered" evidence="9">
    <location>
        <begin position="1"/>
        <end position="23"/>
    </location>
</feature>
<dbReference type="NCBIfam" id="TIGR00728">
    <property type="entry name" value="OPT_sfam"/>
    <property type="match status" value="1"/>
</dbReference>
<feature type="transmembrane region" description="Helical" evidence="10">
    <location>
        <begin position="477"/>
        <end position="501"/>
    </location>
</feature>
<feature type="transmembrane region" description="Helical" evidence="10">
    <location>
        <begin position="678"/>
        <end position="699"/>
    </location>
</feature>
<dbReference type="GO" id="GO:0015031">
    <property type="term" value="P:protein transport"/>
    <property type="evidence" value="ECO:0007669"/>
    <property type="project" value="UniProtKB-KW"/>
</dbReference>
<keyword evidence="8 10" id="KW-0472">Membrane</keyword>
<keyword evidence="7 10" id="KW-1133">Transmembrane helix</keyword>
<feature type="compositionally biased region" description="Basic and acidic residues" evidence="9">
    <location>
        <begin position="1"/>
        <end position="11"/>
    </location>
</feature>
<dbReference type="InterPro" id="IPR004648">
    <property type="entry name" value="Oligpept_transpt"/>
</dbReference>
<accession>A0A0L0TBU8</accession>
<dbReference type="InterPro" id="IPR004813">
    <property type="entry name" value="OPT"/>
</dbReference>
<evidence type="ECO:0000313" key="12">
    <source>
        <dbReference type="Proteomes" id="UP000054350"/>
    </source>
</evidence>
<evidence type="ECO:0000256" key="4">
    <source>
        <dbReference type="ARBA" id="ARBA00022692"/>
    </source>
</evidence>
<reference evidence="11 12" key="1">
    <citation type="submission" date="2009-11" db="EMBL/GenBank/DDBJ databases">
        <title>Annotation of Allomyces macrogynus ATCC 38327.</title>
        <authorList>
            <consortium name="The Broad Institute Genome Sequencing Platform"/>
            <person name="Russ C."/>
            <person name="Cuomo C."/>
            <person name="Burger G."/>
            <person name="Gray M.W."/>
            <person name="Holland P.W.H."/>
            <person name="King N."/>
            <person name="Lang F.B.F."/>
            <person name="Roger A.J."/>
            <person name="Ruiz-Trillo I."/>
            <person name="Young S.K."/>
            <person name="Zeng Q."/>
            <person name="Gargeya S."/>
            <person name="Fitzgerald M."/>
            <person name="Haas B."/>
            <person name="Abouelleil A."/>
            <person name="Alvarado L."/>
            <person name="Arachchi H.M."/>
            <person name="Berlin A."/>
            <person name="Chapman S.B."/>
            <person name="Gearin G."/>
            <person name="Goldberg J."/>
            <person name="Griggs A."/>
            <person name="Gujja S."/>
            <person name="Hansen M."/>
            <person name="Heiman D."/>
            <person name="Howarth C."/>
            <person name="Larimer J."/>
            <person name="Lui A."/>
            <person name="MacDonald P.J.P."/>
            <person name="McCowen C."/>
            <person name="Montmayeur A."/>
            <person name="Murphy C."/>
            <person name="Neiman D."/>
            <person name="Pearson M."/>
            <person name="Priest M."/>
            <person name="Roberts A."/>
            <person name="Saif S."/>
            <person name="Shea T."/>
            <person name="Sisk P."/>
            <person name="Stolte C."/>
            <person name="Sykes S."/>
            <person name="Wortman J."/>
            <person name="Nusbaum C."/>
            <person name="Birren B."/>
        </authorList>
    </citation>
    <scope>NUCLEOTIDE SEQUENCE [LARGE SCALE GENOMIC DNA]</scope>
    <source>
        <strain evidence="11 12">ATCC 38327</strain>
    </source>
</reference>
<keyword evidence="3" id="KW-0813">Transport</keyword>
<keyword evidence="4 10" id="KW-0812">Transmembrane</keyword>
<dbReference type="OrthoDB" id="9986677at2759"/>
<evidence type="ECO:0000256" key="1">
    <source>
        <dbReference type="ARBA" id="ARBA00004141"/>
    </source>
</evidence>
<organism evidence="11 12">
    <name type="scientific">Allomyces macrogynus (strain ATCC 38327)</name>
    <name type="common">Allomyces javanicus var. macrogynus</name>
    <dbReference type="NCBI Taxonomy" id="578462"/>
    <lineage>
        <taxon>Eukaryota</taxon>
        <taxon>Fungi</taxon>
        <taxon>Fungi incertae sedis</taxon>
        <taxon>Blastocladiomycota</taxon>
        <taxon>Blastocladiomycetes</taxon>
        <taxon>Blastocladiales</taxon>
        <taxon>Blastocladiaceae</taxon>
        <taxon>Allomyces</taxon>
    </lineage>
</organism>
<dbReference type="eggNOG" id="KOG2262">
    <property type="taxonomic scope" value="Eukaryota"/>
</dbReference>
<comment type="subcellular location">
    <subcellularLocation>
        <location evidence="1">Membrane</location>
        <topology evidence="1">Multi-pass membrane protein</topology>
    </subcellularLocation>
</comment>